<sequence>MKIRNVAFKKFFENYDDWFIENENLYLSELKIFQKLGIGGESVEIGIGTGKFARPLGIKYGVEPTKEMYEKIRDKVNIVEGVAEYLPIKTGVMNWTVMITTICFVVAPLLSIKEMYRILKKNGKCALGFVDKDSPIGRLYQKKKEKSKFYKEATFFGTSELLNMMKSVGFTHLNVWQTLYGDFDEIRNNVQEPKAGYGEGSFVVIVGEKL</sequence>
<dbReference type="InterPro" id="IPR013216">
    <property type="entry name" value="Methyltransf_11"/>
</dbReference>
<dbReference type="GO" id="GO:0032259">
    <property type="term" value="P:methylation"/>
    <property type="evidence" value="ECO:0007669"/>
    <property type="project" value="UniProtKB-KW"/>
</dbReference>
<evidence type="ECO:0000313" key="3">
    <source>
        <dbReference type="EMBL" id="KAA0257066.1"/>
    </source>
</evidence>
<evidence type="ECO:0000259" key="2">
    <source>
        <dbReference type="Pfam" id="PF08241"/>
    </source>
</evidence>
<keyword evidence="1" id="KW-0812">Transmembrane</keyword>
<dbReference type="Gene3D" id="3.40.50.150">
    <property type="entry name" value="Vaccinia Virus protein VP39"/>
    <property type="match status" value="1"/>
</dbReference>
<gene>
    <name evidence="3" type="ORF">FHQ18_10885</name>
</gene>
<keyword evidence="3" id="KW-0808">Transferase</keyword>
<feature type="domain" description="Methyltransferase type 11" evidence="2">
    <location>
        <begin position="43"/>
        <end position="126"/>
    </location>
</feature>
<dbReference type="EMBL" id="VFJB01000009">
    <property type="protein sequence ID" value="KAA0257066.1"/>
    <property type="molecule type" value="Genomic_DNA"/>
</dbReference>
<reference evidence="3 4" key="1">
    <citation type="submission" date="2019-06" db="EMBL/GenBank/DDBJ databases">
        <title>Genomic insights into carbon and energy metabolism of Deferribacter autotrophicus revealed new metabolic traits in the phylum Deferribacteres.</title>
        <authorList>
            <person name="Slobodkin A.I."/>
            <person name="Slobodkina G.B."/>
            <person name="Allioux M."/>
            <person name="Alain K."/>
            <person name="Jebbar M."/>
            <person name="Shadrin V."/>
            <person name="Kublanov I.V."/>
            <person name="Toshchakov S.V."/>
            <person name="Bonch-Osmolovskaya E.A."/>
        </authorList>
    </citation>
    <scope>NUCLEOTIDE SEQUENCE [LARGE SCALE GENOMIC DNA]</scope>
    <source>
        <strain evidence="3 4">SL50</strain>
    </source>
</reference>
<accession>A0A5A8F145</accession>
<proteinExistence type="predicted"/>
<keyword evidence="4" id="KW-1185">Reference proteome</keyword>
<dbReference type="InterPro" id="IPR029063">
    <property type="entry name" value="SAM-dependent_MTases_sf"/>
</dbReference>
<name>A0A5A8F145_9BACT</name>
<protein>
    <submittedName>
        <fullName evidence="3">Class I SAM-dependent methyltransferase</fullName>
    </submittedName>
</protein>
<dbReference type="SUPFAM" id="SSF53335">
    <property type="entry name" value="S-adenosyl-L-methionine-dependent methyltransferases"/>
    <property type="match status" value="1"/>
</dbReference>
<dbReference type="AlphaFoldDB" id="A0A5A8F145"/>
<organism evidence="3 4">
    <name type="scientific">Deferribacter autotrophicus</name>
    <dbReference type="NCBI Taxonomy" id="500465"/>
    <lineage>
        <taxon>Bacteria</taxon>
        <taxon>Pseudomonadati</taxon>
        <taxon>Deferribacterota</taxon>
        <taxon>Deferribacteres</taxon>
        <taxon>Deferribacterales</taxon>
        <taxon>Deferribacteraceae</taxon>
        <taxon>Deferribacter</taxon>
    </lineage>
</organism>
<feature type="transmembrane region" description="Helical" evidence="1">
    <location>
        <begin position="92"/>
        <end position="112"/>
    </location>
</feature>
<evidence type="ECO:0000313" key="4">
    <source>
        <dbReference type="Proteomes" id="UP000322876"/>
    </source>
</evidence>
<comment type="caution">
    <text evidence="3">The sequence shown here is derived from an EMBL/GenBank/DDBJ whole genome shotgun (WGS) entry which is preliminary data.</text>
</comment>
<evidence type="ECO:0000256" key="1">
    <source>
        <dbReference type="SAM" id="Phobius"/>
    </source>
</evidence>
<keyword evidence="1" id="KW-1133">Transmembrane helix</keyword>
<keyword evidence="3" id="KW-0489">Methyltransferase</keyword>
<dbReference type="Pfam" id="PF08241">
    <property type="entry name" value="Methyltransf_11"/>
    <property type="match status" value="1"/>
</dbReference>
<dbReference type="RefSeq" id="WP_149267211.1">
    <property type="nucleotide sequence ID" value="NZ_VFJB01000009.1"/>
</dbReference>
<dbReference type="OrthoDB" id="529208at2"/>
<keyword evidence="1" id="KW-0472">Membrane</keyword>
<dbReference type="GO" id="GO:0008757">
    <property type="term" value="F:S-adenosylmethionine-dependent methyltransferase activity"/>
    <property type="evidence" value="ECO:0007669"/>
    <property type="project" value="InterPro"/>
</dbReference>
<dbReference type="Proteomes" id="UP000322876">
    <property type="component" value="Unassembled WGS sequence"/>
</dbReference>